<dbReference type="PANTHER" id="PTHR46796:SF6">
    <property type="entry name" value="ARAC SUBFAMILY"/>
    <property type="match status" value="1"/>
</dbReference>
<dbReference type="PROSITE" id="PS01124">
    <property type="entry name" value="HTH_ARAC_FAMILY_2"/>
    <property type="match status" value="1"/>
</dbReference>
<dbReference type="InterPro" id="IPR018060">
    <property type="entry name" value="HTH_AraC"/>
</dbReference>
<dbReference type="InterPro" id="IPR020449">
    <property type="entry name" value="Tscrpt_reg_AraC-type_HTH"/>
</dbReference>
<organism evidence="5 6">
    <name type="scientific">Hydrogenophaga luteola</name>
    <dbReference type="NCBI Taxonomy" id="1591122"/>
    <lineage>
        <taxon>Bacteria</taxon>
        <taxon>Pseudomonadati</taxon>
        <taxon>Pseudomonadota</taxon>
        <taxon>Betaproteobacteria</taxon>
        <taxon>Burkholderiales</taxon>
        <taxon>Comamonadaceae</taxon>
        <taxon>Hydrogenophaga</taxon>
    </lineage>
</organism>
<dbReference type="SUPFAM" id="SSF46689">
    <property type="entry name" value="Homeodomain-like"/>
    <property type="match status" value="1"/>
</dbReference>
<dbReference type="Gene3D" id="1.10.10.60">
    <property type="entry name" value="Homeodomain-like"/>
    <property type="match status" value="1"/>
</dbReference>
<dbReference type="SMART" id="SM00342">
    <property type="entry name" value="HTH_ARAC"/>
    <property type="match status" value="1"/>
</dbReference>
<comment type="caution">
    <text evidence="5">The sequence shown here is derived from an EMBL/GenBank/DDBJ whole genome shotgun (WGS) entry which is preliminary data.</text>
</comment>
<evidence type="ECO:0000313" key="6">
    <source>
        <dbReference type="Proteomes" id="UP001595729"/>
    </source>
</evidence>
<evidence type="ECO:0000259" key="4">
    <source>
        <dbReference type="PROSITE" id="PS01124"/>
    </source>
</evidence>
<keyword evidence="3" id="KW-0804">Transcription</keyword>
<reference evidence="6" key="1">
    <citation type="journal article" date="2019" name="Int. J. Syst. Evol. Microbiol.">
        <title>The Global Catalogue of Microorganisms (GCM) 10K type strain sequencing project: providing services to taxonomists for standard genome sequencing and annotation.</title>
        <authorList>
            <consortium name="The Broad Institute Genomics Platform"/>
            <consortium name="The Broad Institute Genome Sequencing Center for Infectious Disease"/>
            <person name="Wu L."/>
            <person name="Ma J."/>
        </authorList>
    </citation>
    <scope>NUCLEOTIDE SEQUENCE [LARGE SCALE GENOMIC DNA]</scope>
    <source>
        <strain evidence="6">KCTC 42501</strain>
    </source>
</reference>
<dbReference type="InterPro" id="IPR009057">
    <property type="entry name" value="Homeodomain-like_sf"/>
</dbReference>
<gene>
    <name evidence="5" type="ORF">ACFOPI_05335</name>
</gene>
<proteinExistence type="predicted"/>
<dbReference type="Pfam" id="PF14525">
    <property type="entry name" value="AraC_binding_2"/>
    <property type="match status" value="1"/>
</dbReference>
<dbReference type="InterPro" id="IPR050204">
    <property type="entry name" value="AraC_XylS_family_regulators"/>
</dbReference>
<keyword evidence="6" id="KW-1185">Reference proteome</keyword>
<feature type="domain" description="HTH araC/xylS-type" evidence="4">
    <location>
        <begin position="222"/>
        <end position="324"/>
    </location>
</feature>
<dbReference type="Proteomes" id="UP001595729">
    <property type="component" value="Unassembled WGS sequence"/>
</dbReference>
<dbReference type="EMBL" id="JBHRXX010000002">
    <property type="protein sequence ID" value="MFC3683006.1"/>
    <property type="molecule type" value="Genomic_DNA"/>
</dbReference>
<name>A0ABV7VZN5_9BURK</name>
<dbReference type="SUPFAM" id="SSF51215">
    <property type="entry name" value="Regulatory protein AraC"/>
    <property type="match status" value="1"/>
</dbReference>
<dbReference type="PRINTS" id="PR00032">
    <property type="entry name" value="HTHARAC"/>
</dbReference>
<keyword evidence="1" id="KW-0805">Transcription regulation</keyword>
<dbReference type="InterPro" id="IPR037923">
    <property type="entry name" value="HTH-like"/>
</dbReference>
<dbReference type="Pfam" id="PF12833">
    <property type="entry name" value="HTH_18"/>
    <property type="match status" value="1"/>
</dbReference>
<evidence type="ECO:0000313" key="5">
    <source>
        <dbReference type="EMBL" id="MFC3683006.1"/>
    </source>
</evidence>
<protein>
    <submittedName>
        <fullName evidence="5">Helix-turn-helix domain-containing protein</fullName>
    </submittedName>
</protein>
<accession>A0ABV7VZN5</accession>
<evidence type="ECO:0000256" key="1">
    <source>
        <dbReference type="ARBA" id="ARBA00023015"/>
    </source>
</evidence>
<keyword evidence="2" id="KW-0238">DNA-binding</keyword>
<dbReference type="PANTHER" id="PTHR46796">
    <property type="entry name" value="HTH-TYPE TRANSCRIPTIONAL ACTIVATOR RHAS-RELATED"/>
    <property type="match status" value="1"/>
</dbReference>
<dbReference type="InterPro" id="IPR035418">
    <property type="entry name" value="AraC-bd_2"/>
</dbReference>
<dbReference type="RefSeq" id="WP_382171792.1">
    <property type="nucleotide sequence ID" value="NZ_JBHRXX010000002.1"/>
</dbReference>
<evidence type="ECO:0000256" key="3">
    <source>
        <dbReference type="ARBA" id="ARBA00023163"/>
    </source>
</evidence>
<evidence type="ECO:0000256" key="2">
    <source>
        <dbReference type="ARBA" id="ARBA00023125"/>
    </source>
</evidence>
<sequence length="336" mass="37157">MPTATASADPGKACHFTMDATPEPLRAQRFQQEMQSTFSMHLAISSPPTTPLTAEVRGYFGRKLRFAALRFSAHSTASTRTRHASESRLLVSCHRQGAAVVAQGGRESRIEAGDFFVIDPSRPFHIQTTDSEVHSVYLEPQALRTVLPHWDMLTARAIRPDVKSAALFTGLLDQLFAMSPDIGEETADDISEALPHLLAPALRTLQDEAGASSSRLKALHRQRILAYVRDHLWDSQLSALSIARGVGLSPRHVYELFDEPGGHTLMKSVWKQRLALCRRDLSAPALRSRSIGEIAYAWGFSNVSHFSRAFKAEFGIGPREFRRAQELAVAVPAARH</sequence>